<dbReference type="InterPro" id="IPR035595">
    <property type="entry name" value="UDP_glycos_trans_CS"/>
</dbReference>
<reference evidence="6" key="1">
    <citation type="journal article" date="2019" name="Curr. Biol.">
        <title>Genome Sequence of Striga asiatica Provides Insight into the Evolution of Plant Parasitism.</title>
        <authorList>
            <person name="Yoshida S."/>
            <person name="Kim S."/>
            <person name="Wafula E.K."/>
            <person name="Tanskanen J."/>
            <person name="Kim Y.M."/>
            <person name="Honaas L."/>
            <person name="Yang Z."/>
            <person name="Spallek T."/>
            <person name="Conn C.E."/>
            <person name="Ichihashi Y."/>
            <person name="Cheong K."/>
            <person name="Cui S."/>
            <person name="Der J.P."/>
            <person name="Gundlach H."/>
            <person name="Jiao Y."/>
            <person name="Hori C."/>
            <person name="Ishida J.K."/>
            <person name="Kasahara H."/>
            <person name="Kiba T."/>
            <person name="Kim M.S."/>
            <person name="Koo N."/>
            <person name="Laohavisit A."/>
            <person name="Lee Y.H."/>
            <person name="Lumba S."/>
            <person name="McCourt P."/>
            <person name="Mortimer J.C."/>
            <person name="Mutuku J.M."/>
            <person name="Nomura T."/>
            <person name="Sasaki-Sekimoto Y."/>
            <person name="Seto Y."/>
            <person name="Wang Y."/>
            <person name="Wakatake T."/>
            <person name="Sakakibara H."/>
            <person name="Demura T."/>
            <person name="Yamaguchi S."/>
            <person name="Yoneyama K."/>
            <person name="Manabe R.I."/>
            <person name="Nelson D.C."/>
            <person name="Schulman A.H."/>
            <person name="Timko M.P."/>
            <person name="dePamphilis C.W."/>
            <person name="Choi D."/>
            <person name="Shirasu K."/>
        </authorList>
    </citation>
    <scope>NUCLEOTIDE SEQUENCE [LARGE SCALE GENOMIC DNA]</scope>
    <source>
        <strain evidence="6">cv. UVA1</strain>
    </source>
</reference>
<dbReference type="EMBL" id="BKCP01010848">
    <property type="protein sequence ID" value="GER53987.1"/>
    <property type="molecule type" value="Genomic_DNA"/>
</dbReference>
<dbReference type="InterPro" id="IPR002213">
    <property type="entry name" value="UDP_glucos_trans"/>
</dbReference>
<dbReference type="PANTHER" id="PTHR48048">
    <property type="entry name" value="GLYCOSYLTRANSFERASE"/>
    <property type="match status" value="1"/>
</dbReference>
<gene>
    <name evidence="5" type="ORF">STAS_31537</name>
</gene>
<dbReference type="CDD" id="cd03784">
    <property type="entry name" value="GT1_Gtf-like"/>
    <property type="match status" value="1"/>
</dbReference>
<dbReference type="InterPro" id="IPR050481">
    <property type="entry name" value="UDP-glycosyltransf_plant"/>
</dbReference>
<evidence type="ECO:0000256" key="3">
    <source>
        <dbReference type="RuleBase" id="RU003718"/>
    </source>
</evidence>
<name>A0A5A7RBJ1_STRAF</name>
<dbReference type="Gene3D" id="3.40.50.2000">
    <property type="entry name" value="Glycogen Phosphorylase B"/>
    <property type="match status" value="2"/>
</dbReference>
<dbReference type="EC" id="2.4.1.-" evidence="4"/>
<dbReference type="GO" id="GO:0035251">
    <property type="term" value="F:UDP-glucosyltransferase activity"/>
    <property type="evidence" value="ECO:0007669"/>
    <property type="project" value="InterPro"/>
</dbReference>
<evidence type="ECO:0000313" key="6">
    <source>
        <dbReference type="Proteomes" id="UP000325081"/>
    </source>
</evidence>
<keyword evidence="6" id="KW-1185">Reference proteome</keyword>
<dbReference type="FunFam" id="3.40.50.2000:FF:000056">
    <property type="entry name" value="Glycosyltransferase"/>
    <property type="match status" value="1"/>
</dbReference>
<comment type="similarity">
    <text evidence="1 3">Belongs to the UDP-glycosyltransferase family.</text>
</comment>
<dbReference type="PANTHER" id="PTHR48048:SF45">
    <property type="entry name" value="GLYCOSYLTRANSFERASE"/>
    <property type="match status" value="1"/>
</dbReference>
<protein>
    <recommendedName>
        <fullName evidence="4">Glycosyltransferase</fullName>
        <ecNumber evidence="4">2.4.1.-</ecNumber>
    </recommendedName>
</protein>
<dbReference type="Proteomes" id="UP000325081">
    <property type="component" value="Unassembled WGS sequence"/>
</dbReference>
<evidence type="ECO:0000256" key="2">
    <source>
        <dbReference type="ARBA" id="ARBA00022679"/>
    </source>
</evidence>
<comment type="caution">
    <text evidence="5">The sequence shown here is derived from an EMBL/GenBank/DDBJ whole genome shotgun (WGS) entry which is preliminary data.</text>
</comment>
<keyword evidence="3" id="KW-0328">Glycosyltransferase</keyword>
<dbReference type="SUPFAM" id="SSF53756">
    <property type="entry name" value="UDP-Glycosyltransferase/glycogen phosphorylase"/>
    <property type="match status" value="1"/>
</dbReference>
<evidence type="ECO:0000256" key="4">
    <source>
        <dbReference type="RuleBase" id="RU362057"/>
    </source>
</evidence>
<dbReference type="OrthoDB" id="5835829at2759"/>
<sequence>MSPDQNATLVFIPFPVLSHQAAAVQLAELLVSRDPRLSVAIILMKLPIDTKTGSSPEKTSPDSRIHFVHLPPDESGFATSTESPKLLVDRFVTSQQGPVRDAVSKLIETGSQTKPSRLAGFVVDMFCTAMVDVAHELGVPSYVFFTCSASCLGLLLHLQGLVDFENRDLKEYKDSDEAASISVPTYGSPVPVRVWPEMVFDGESIFLNFARKFRETKGIIVNTFLELEPRAVRALVNLPPVYPVGPIIQYSNEDNKELDEITKWLDEKPDSSVVFLCFGSRGSFDADQVREIAAALERIGCGFLWSLRKPAPKGKFEFPGEFENVGEFLPDGFLERISGFGKVIGWAPQVAVLAHRAVGGFVSHCGWNSTLESVWCGVPMAVWPLAAEQQANAFQLVTELGIAVEIKMDYKRDSGVIVPADRIERAVGELMGTENEGRRAKVRALSETSRAVMSEGGSSYEFLGRFIDDVLENGA</sequence>
<evidence type="ECO:0000256" key="1">
    <source>
        <dbReference type="ARBA" id="ARBA00009995"/>
    </source>
</evidence>
<accession>A0A5A7RBJ1</accession>
<organism evidence="5 6">
    <name type="scientific">Striga asiatica</name>
    <name type="common">Asiatic witchweed</name>
    <name type="synonym">Buchnera asiatica</name>
    <dbReference type="NCBI Taxonomy" id="4170"/>
    <lineage>
        <taxon>Eukaryota</taxon>
        <taxon>Viridiplantae</taxon>
        <taxon>Streptophyta</taxon>
        <taxon>Embryophyta</taxon>
        <taxon>Tracheophyta</taxon>
        <taxon>Spermatophyta</taxon>
        <taxon>Magnoliopsida</taxon>
        <taxon>eudicotyledons</taxon>
        <taxon>Gunneridae</taxon>
        <taxon>Pentapetalae</taxon>
        <taxon>asterids</taxon>
        <taxon>lamiids</taxon>
        <taxon>Lamiales</taxon>
        <taxon>Orobanchaceae</taxon>
        <taxon>Buchnereae</taxon>
        <taxon>Striga</taxon>
    </lineage>
</organism>
<dbReference type="PROSITE" id="PS00375">
    <property type="entry name" value="UDPGT"/>
    <property type="match status" value="1"/>
</dbReference>
<dbReference type="AlphaFoldDB" id="A0A5A7RBJ1"/>
<evidence type="ECO:0000313" key="5">
    <source>
        <dbReference type="EMBL" id="GER53987.1"/>
    </source>
</evidence>
<proteinExistence type="inferred from homology"/>
<dbReference type="Pfam" id="PF00201">
    <property type="entry name" value="UDPGT"/>
    <property type="match status" value="1"/>
</dbReference>
<keyword evidence="2 3" id="KW-0808">Transferase</keyword>